<feature type="transmembrane region" description="Helical" evidence="9">
    <location>
        <begin position="38"/>
        <end position="57"/>
    </location>
</feature>
<keyword evidence="3 8" id="KW-0813">Transport</keyword>
<keyword evidence="8" id="KW-0050">Antiport</keyword>
<dbReference type="InterPro" id="IPR007208">
    <property type="entry name" value="MrpF/PhaF-like"/>
</dbReference>
<dbReference type="PANTHER" id="PTHR34702">
    <property type="entry name" value="NA(+)/H(+) ANTIPORTER SUBUNIT F1"/>
    <property type="match status" value="1"/>
</dbReference>
<dbReference type="GO" id="GO:0015385">
    <property type="term" value="F:sodium:proton antiporter activity"/>
    <property type="evidence" value="ECO:0007669"/>
    <property type="project" value="TreeGrafter"/>
</dbReference>
<evidence type="ECO:0000256" key="5">
    <source>
        <dbReference type="ARBA" id="ARBA00022692"/>
    </source>
</evidence>
<evidence type="ECO:0000256" key="1">
    <source>
        <dbReference type="ARBA" id="ARBA00004651"/>
    </source>
</evidence>
<organism evidence="10 11">
    <name type="scientific">Salinivirga cyanobacteriivorans</name>
    <dbReference type="NCBI Taxonomy" id="1307839"/>
    <lineage>
        <taxon>Bacteria</taxon>
        <taxon>Pseudomonadati</taxon>
        <taxon>Bacteroidota</taxon>
        <taxon>Bacteroidia</taxon>
        <taxon>Bacteroidales</taxon>
        <taxon>Salinivirgaceae</taxon>
        <taxon>Salinivirga</taxon>
    </lineage>
</organism>
<evidence type="ECO:0000256" key="3">
    <source>
        <dbReference type="ARBA" id="ARBA00022448"/>
    </source>
</evidence>
<dbReference type="PANTHER" id="PTHR34702:SF1">
    <property type="entry name" value="NA(+)_H(+) ANTIPORTER SUBUNIT F"/>
    <property type="match status" value="1"/>
</dbReference>
<evidence type="ECO:0000256" key="8">
    <source>
        <dbReference type="PIRNR" id="PIRNR028784"/>
    </source>
</evidence>
<dbReference type="PIRSF" id="PIRSF028784">
    <property type="entry name" value="MrpF"/>
    <property type="match status" value="1"/>
</dbReference>
<feature type="transmembrane region" description="Helical" evidence="9">
    <location>
        <begin position="6"/>
        <end position="26"/>
    </location>
</feature>
<name>A0A0S2I103_9BACT</name>
<protein>
    <submittedName>
        <fullName evidence="10">Multiple resistance and pH homeostasis protein F</fullName>
    </submittedName>
</protein>
<dbReference type="Pfam" id="PF04066">
    <property type="entry name" value="MrpF_PhaF"/>
    <property type="match status" value="1"/>
</dbReference>
<proteinExistence type="inferred from homology"/>
<comment type="similarity">
    <text evidence="2 8">Belongs to the CPA3 antiporters (TC 2.A.63) subunit F family.</text>
</comment>
<evidence type="ECO:0000313" key="11">
    <source>
        <dbReference type="Proteomes" id="UP000064893"/>
    </source>
</evidence>
<comment type="subcellular location">
    <subcellularLocation>
        <location evidence="1 8">Cell membrane</location>
        <topology evidence="1 8">Multi-pass membrane protein</topology>
    </subcellularLocation>
</comment>
<keyword evidence="5 9" id="KW-0812">Transmembrane</keyword>
<evidence type="ECO:0000256" key="2">
    <source>
        <dbReference type="ARBA" id="ARBA00009212"/>
    </source>
</evidence>
<keyword evidence="7 8" id="KW-0472">Membrane</keyword>
<gene>
    <name evidence="10" type="primary">mrpF_2</name>
    <name evidence="10" type="ORF">L21SP5_02299</name>
</gene>
<keyword evidence="8" id="KW-0406">Ion transport</keyword>
<evidence type="ECO:0000256" key="9">
    <source>
        <dbReference type="SAM" id="Phobius"/>
    </source>
</evidence>
<dbReference type="KEGG" id="blq:L21SP5_02299"/>
<keyword evidence="6 9" id="KW-1133">Transmembrane helix</keyword>
<evidence type="ECO:0000256" key="7">
    <source>
        <dbReference type="ARBA" id="ARBA00023136"/>
    </source>
</evidence>
<feature type="transmembrane region" description="Helical" evidence="9">
    <location>
        <begin position="63"/>
        <end position="86"/>
    </location>
</feature>
<dbReference type="STRING" id="1307839.L21SP5_02299"/>
<dbReference type="Proteomes" id="UP000064893">
    <property type="component" value="Chromosome"/>
</dbReference>
<accession>A0A0S2I103</accession>
<reference evidence="10 11" key="1">
    <citation type="submission" date="2015-11" db="EMBL/GenBank/DDBJ databases">
        <title>Description and complete genome sequence of a novel strain predominating in hypersaline microbial mats and representing a new family of the Bacteriodetes phylum.</title>
        <authorList>
            <person name="Spring S."/>
            <person name="Bunk B."/>
            <person name="Sproer C."/>
            <person name="Klenk H.-P."/>
        </authorList>
    </citation>
    <scope>NUCLEOTIDE SEQUENCE [LARGE SCALE GENOMIC DNA]</scope>
    <source>
        <strain evidence="10 11">L21-Spi-D4</strain>
    </source>
</reference>
<keyword evidence="4 8" id="KW-1003">Cell membrane</keyword>
<dbReference type="EMBL" id="CP013118">
    <property type="protein sequence ID" value="ALO15931.1"/>
    <property type="molecule type" value="Genomic_DNA"/>
</dbReference>
<evidence type="ECO:0000256" key="6">
    <source>
        <dbReference type="ARBA" id="ARBA00022989"/>
    </source>
</evidence>
<keyword evidence="11" id="KW-1185">Reference proteome</keyword>
<evidence type="ECO:0000313" key="10">
    <source>
        <dbReference type="EMBL" id="ALO15931.1"/>
    </source>
</evidence>
<dbReference type="GO" id="GO:0005886">
    <property type="term" value="C:plasma membrane"/>
    <property type="evidence" value="ECO:0007669"/>
    <property type="project" value="UniProtKB-SubCell"/>
</dbReference>
<dbReference type="AlphaFoldDB" id="A0A0S2I103"/>
<sequence>MMHEIPEIVIYTGLAFLLLALLLSFVRLVRGPSVNDRIAAMDLIASIVTGFIIIYSMLWKSEFYIDVVIIISLISFIGTIAISTYLRQKRKSL</sequence>
<evidence type="ECO:0000256" key="4">
    <source>
        <dbReference type="ARBA" id="ARBA00022475"/>
    </source>
</evidence>